<name>A0A073KFC0_9BACI</name>
<dbReference type="Proteomes" id="UP000027778">
    <property type="component" value="Unassembled WGS sequence"/>
</dbReference>
<comment type="caution">
    <text evidence="4">The sequence shown here is derived from an EMBL/GenBank/DDBJ whole genome shotgun (WGS) entry which is preliminary data.</text>
</comment>
<reference evidence="4 5" key="1">
    <citation type="submission" date="2014-06" db="EMBL/GenBank/DDBJ databases">
        <title>Draft genome sequence of Bacillus gaemokensis JCM 15801 (MCCC 1A00707).</title>
        <authorList>
            <person name="Lai Q."/>
            <person name="Liu Y."/>
            <person name="Shao Z."/>
        </authorList>
    </citation>
    <scope>NUCLEOTIDE SEQUENCE [LARGE SCALE GENOMIC DNA]</scope>
    <source>
        <strain evidence="4 5">JCM 15801</strain>
    </source>
</reference>
<dbReference type="RefSeq" id="WP_033672923.1">
    <property type="nucleotide sequence ID" value="NZ_JOTM01000002.1"/>
</dbReference>
<organism evidence="4 5">
    <name type="scientific">Bacillus gaemokensis</name>
    <dbReference type="NCBI Taxonomy" id="574375"/>
    <lineage>
        <taxon>Bacteria</taxon>
        <taxon>Bacillati</taxon>
        <taxon>Bacillota</taxon>
        <taxon>Bacilli</taxon>
        <taxon>Bacillales</taxon>
        <taxon>Bacillaceae</taxon>
        <taxon>Bacillus</taxon>
        <taxon>Bacillus cereus group</taxon>
    </lineage>
</organism>
<evidence type="ECO:0000256" key="1">
    <source>
        <dbReference type="SAM" id="SignalP"/>
    </source>
</evidence>
<dbReference type="Pfam" id="PF13739">
    <property type="entry name" value="PdaC"/>
    <property type="match status" value="1"/>
</dbReference>
<evidence type="ECO:0000259" key="2">
    <source>
        <dbReference type="Pfam" id="PF11738"/>
    </source>
</evidence>
<dbReference type="Pfam" id="PF11738">
    <property type="entry name" value="DUF3298"/>
    <property type="match status" value="1"/>
</dbReference>
<feature type="domain" description="Deacetylase PdaC" evidence="3">
    <location>
        <begin position="40"/>
        <end position="135"/>
    </location>
</feature>
<evidence type="ECO:0000259" key="3">
    <source>
        <dbReference type="Pfam" id="PF13739"/>
    </source>
</evidence>
<evidence type="ECO:0000313" key="4">
    <source>
        <dbReference type="EMBL" id="KEK25147.1"/>
    </source>
</evidence>
<dbReference type="Gene3D" id="3.30.565.40">
    <property type="entry name" value="Fervidobacterium nodosum Rt17-B1 like"/>
    <property type="match status" value="1"/>
</dbReference>
<evidence type="ECO:0000313" key="5">
    <source>
        <dbReference type="Proteomes" id="UP000027778"/>
    </source>
</evidence>
<feature type="domain" description="DUF3298" evidence="2">
    <location>
        <begin position="154"/>
        <end position="228"/>
    </location>
</feature>
<dbReference type="STRING" id="574375.AZF08_08380"/>
<dbReference type="InterPro" id="IPR021729">
    <property type="entry name" value="DUF3298"/>
</dbReference>
<proteinExistence type="predicted"/>
<dbReference type="Gene3D" id="3.90.640.20">
    <property type="entry name" value="Heat-shock cognate protein, ATPase"/>
    <property type="match status" value="1"/>
</dbReference>
<feature type="signal peptide" evidence="1">
    <location>
        <begin position="1"/>
        <end position="24"/>
    </location>
</feature>
<dbReference type="EMBL" id="JOTM01000002">
    <property type="protein sequence ID" value="KEK25147.1"/>
    <property type="molecule type" value="Genomic_DNA"/>
</dbReference>
<gene>
    <name evidence="4" type="ORF">BAGA_10925</name>
</gene>
<dbReference type="eggNOG" id="COG4461">
    <property type="taxonomic scope" value="Bacteria"/>
</dbReference>
<dbReference type="InterPro" id="IPR025303">
    <property type="entry name" value="PdaC"/>
</dbReference>
<keyword evidence="1" id="KW-0732">Signal</keyword>
<feature type="chain" id="PRO_5001691124" evidence="1">
    <location>
        <begin position="25"/>
        <end position="247"/>
    </location>
</feature>
<protein>
    <submittedName>
        <fullName evidence="4">Ferritin</fullName>
    </submittedName>
</protein>
<accession>A0A073KFC0</accession>
<dbReference type="InterPro" id="IPR037126">
    <property type="entry name" value="PdaC/RsiV-like_sf"/>
</dbReference>
<dbReference type="AlphaFoldDB" id="A0A073KFC0"/>
<dbReference type="OrthoDB" id="5637at2"/>
<keyword evidence="5" id="KW-1185">Reference proteome</keyword>
<sequence>MKKKFFLLSLLLSLLIIVPNCTDAAQTSNLTIDIKTITQKGKKPYFEYQISRPYFQNFSDSKFQNKLNAYYETEATRFKKALEKEAKTYYKEVGESDSLFHPYVTNVDYKVTLQKYPLLSLYVNYYQYTGGAHGLYTWKANTFDLKEKKLLSLNDLFQKDSTYKDIIRTEIVRQIKQNESIYFPDAAEKVMSTKKFNYYLEPDHLVVYFSLYEIAPYSSGIPQFRIPYTLLRESLKPNYQNILIDNR</sequence>